<sequence length="183" mass="17932">MTRRAQRAALRPRPLLLAALLLGIFTLLSLGRPTESDAMEDVVRHSSVASAARGEAHHAVPAPVPGPALTVPGPALTVTGPPPTAPTPPTAPGPVPAPDTAPDPVPGPDPASPVPPPVGGPDPASDCLAVPAATVLPAPGAGPAGSRETAPLGGAARIPDRSGGGPDPPLPHAPLPRPADLRA</sequence>
<gene>
    <name evidence="2" type="ORF">OG327_09730</name>
</gene>
<feature type="compositionally biased region" description="Pro residues" evidence="1">
    <location>
        <begin position="166"/>
        <end position="177"/>
    </location>
</feature>
<feature type="compositionally biased region" description="Low complexity" evidence="1">
    <location>
        <begin position="121"/>
        <end position="145"/>
    </location>
</feature>
<proteinExistence type="predicted"/>
<evidence type="ECO:0000256" key="1">
    <source>
        <dbReference type="SAM" id="MobiDB-lite"/>
    </source>
</evidence>
<organism evidence="2">
    <name type="scientific">Streptomyces sp. NBC_00049</name>
    <dbReference type="NCBI Taxonomy" id="2903617"/>
    <lineage>
        <taxon>Bacteria</taxon>
        <taxon>Bacillati</taxon>
        <taxon>Actinomycetota</taxon>
        <taxon>Actinomycetes</taxon>
        <taxon>Kitasatosporales</taxon>
        <taxon>Streptomycetaceae</taxon>
        <taxon>Streptomyces</taxon>
    </lineage>
</organism>
<name>A0AAU2JNP9_9ACTN</name>
<feature type="compositionally biased region" description="Pro residues" evidence="1">
    <location>
        <begin position="80"/>
        <end position="120"/>
    </location>
</feature>
<accession>A0AAU2JNP9</accession>
<feature type="compositionally biased region" description="Low complexity" evidence="1">
    <location>
        <begin position="67"/>
        <end position="79"/>
    </location>
</feature>
<protein>
    <submittedName>
        <fullName evidence="2">Uncharacterized protein</fullName>
    </submittedName>
</protein>
<evidence type="ECO:0000313" key="2">
    <source>
        <dbReference type="EMBL" id="WTU73596.1"/>
    </source>
</evidence>
<feature type="region of interest" description="Disordered" evidence="1">
    <location>
        <begin position="54"/>
        <end position="183"/>
    </location>
</feature>
<reference evidence="2" key="1">
    <citation type="submission" date="2022-10" db="EMBL/GenBank/DDBJ databases">
        <title>The complete genomes of actinobacterial strains from the NBC collection.</title>
        <authorList>
            <person name="Joergensen T.S."/>
            <person name="Alvarez Arevalo M."/>
            <person name="Sterndorff E.B."/>
            <person name="Faurdal D."/>
            <person name="Vuksanovic O."/>
            <person name="Mourched A.-S."/>
            <person name="Charusanti P."/>
            <person name="Shaw S."/>
            <person name="Blin K."/>
            <person name="Weber T."/>
        </authorList>
    </citation>
    <scope>NUCLEOTIDE SEQUENCE</scope>
    <source>
        <strain evidence="2">NBC_00049</strain>
    </source>
</reference>
<dbReference type="AlphaFoldDB" id="A0AAU2JNP9"/>
<dbReference type="EMBL" id="CP108264">
    <property type="protein sequence ID" value="WTU73596.1"/>
    <property type="molecule type" value="Genomic_DNA"/>
</dbReference>